<dbReference type="KEGG" id="cim:CIMG_12977"/>
<sequence length="157" mass="17317">MTTGGANGKWTQRDVVNGKERTATRWAKLLMESAMREEMKGLGRERVCERKERKMGRFGGGKSERGKWLLGFDTWHHPMEEEGEGLAAADWSTQLHTCISQAGVIKPPLVRIPGQNIQVPEAWGGDWPRVADLVILLQRVTDKPSLKAGGGSVLPGT</sequence>
<proteinExistence type="predicted"/>
<keyword evidence="2" id="KW-1185">Reference proteome</keyword>
<evidence type="ECO:0000313" key="2">
    <source>
        <dbReference type="Proteomes" id="UP000001261"/>
    </source>
</evidence>
<organism evidence="1 2">
    <name type="scientific">Coccidioides immitis (strain RS)</name>
    <name type="common">Valley fever fungus</name>
    <dbReference type="NCBI Taxonomy" id="246410"/>
    <lineage>
        <taxon>Eukaryota</taxon>
        <taxon>Fungi</taxon>
        <taxon>Dikarya</taxon>
        <taxon>Ascomycota</taxon>
        <taxon>Pezizomycotina</taxon>
        <taxon>Eurotiomycetes</taxon>
        <taxon>Eurotiomycetidae</taxon>
        <taxon>Onygenales</taxon>
        <taxon>Onygenaceae</taxon>
        <taxon>Coccidioides</taxon>
    </lineage>
</organism>
<dbReference type="RefSeq" id="XP_004445267.1">
    <property type="nucleotide sequence ID" value="XM_004445210.1"/>
</dbReference>
<dbReference type="EMBL" id="GG704912">
    <property type="protein sequence ID" value="KJF60452.1"/>
    <property type="molecule type" value="Genomic_DNA"/>
</dbReference>
<reference evidence="2" key="2">
    <citation type="journal article" date="2010" name="Genome Res.">
        <title>Population genomic sequencing of Coccidioides fungi reveals recent hybridization and transposon control.</title>
        <authorList>
            <person name="Neafsey D.E."/>
            <person name="Barker B.M."/>
            <person name="Sharpton T.J."/>
            <person name="Stajich J.E."/>
            <person name="Park D.J."/>
            <person name="Whiston E."/>
            <person name="Hung C.-Y."/>
            <person name="McMahan C."/>
            <person name="White J."/>
            <person name="Sykes S."/>
            <person name="Heiman D."/>
            <person name="Young S."/>
            <person name="Zeng Q."/>
            <person name="Abouelleil A."/>
            <person name="Aftuck L."/>
            <person name="Bessette D."/>
            <person name="Brown A."/>
            <person name="FitzGerald M."/>
            <person name="Lui A."/>
            <person name="Macdonald J.P."/>
            <person name="Priest M."/>
            <person name="Orbach M.J."/>
            <person name="Galgiani J.N."/>
            <person name="Kirkland T.N."/>
            <person name="Cole G.T."/>
            <person name="Birren B.W."/>
            <person name="Henn M.R."/>
            <person name="Taylor J.W."/>
            <person name="Rounsley S.D."/>
        </authorList>
    </citation>
    <scope>GENOME REANNOTATION</scope>
    <source>
        <strain evidence="2">RS</strain>
    </source>
</reference>
<protein>
    <submittedName>
        <fullName evidence="1">Uncharacterized protein</fullName>
    </submittedName>
</protein>
<evidence type="ECO:0000313" key="1">
    <source>
        <dbReference type="EMBL" id="KJF60452.1"/>
    </source>
</evidence>
<dbReference type="GeneID" id="24164604"/>
<dbReference type="VEuPathDB" id="FungiDB:CIMG_12977"/>
<reference evidence="2" key="1">
    <citation type="journal article" date="2009" name="Genome Res.">
        <title>Comparative genomic analyses of the human fungal pathogens Coccidioides and their relatives.</title>
        <authorList>
            <person name="Sharpton T.J."/>
            <person name="Stajich J.E."/>
            <person name="Rounsley S.D."/>
            <person name="Gardner M.J."/>
            <person name="Wortman J.R."/>
            <person name="Jordar V.S."/>
            <person name="Maiti R."/>
            <person name="Kodira C.D."/>
            <person name="Neafsey D.E."/>
            <person name="Zeng Q."/>
            <person name="Hung C.-Y."/>
            <person name="McMahan C."/>
            <person name="Muszewska A."/>
            <person name="Grynberg M."/>
            <person name="Mandel M.A."/>
            <person name="Kellner E.M."/>
            <person name="Barker B.M."/>
            <person name="Galgiani J.N."/>
            <person name="Orbach M.J."/>
            <person name="Kirkland T.N."/>
            <person name="Cole G.T."/>
            <person name="Henn M.R."/>
            <person name="Birren B.W."/>
            <person name="Taylor J.W."/>
        </authorList>
    </citation>
    <scope>NUCLEOTIDE SEQUENCE [LARGE SCALE GENOMIC DNA]</scope>
    <source>
        <strain evidence="2">RS</strain>
    </source>
</reference>
<dbReference type="InParanoid" id="A0A0D8JT31"/>
<name>A0A0D8JT31_COCIM</name>
<dbReference type="Proteomes" id="UP000001261">
    <property type="component" value="Unassembled WGS sequence"/>
</dbReference>
<gene>
    <name evidence="1" type="ORF">CIMG_12977</name>
</gene>
<accession>A0A0D8JT31</accession>
<dbReference type="AlphaFoldDB" id="A0A0D8JT31"/>
<dbReference type="OMA" id="QVPEAWG"/>